<feature type="compositionally biased region" description="Low complexity" evidence="1">
    <location>
        <begin position="167"/>
        <end position="185"/>
    </location>
</feature>
<dbReference type="EMBL" id="HBNS01036252">
    <property type="protein sequence ID" value="CAE4632757.1"/>
    <property type="molecule type" value="Transcribed_RNA"/>
</dbReference>
<dbReference type="SUPFAM" id="SSF46565">
    <property type="entry name" value="Chaperone J-domain"/>
    <property type="match status" value="1"/>
</dbReference>
<feature type="compositionally biased region" description="Low complexity" evidence="1">
    <location>
        <begin position="124"/>
        <end position="138"/>
    </location>
</feature>
<gene>
    <name evidence="3" type="ORF">DBRI00130_LOCUS28330</name>
</gene>
<feature type="compositionally biased region" description="Basic residues" evidence="1">
    <location>
        <begin position="139"/>
        <end position="149"/>
    </location>
</feature>
<evidence type="ECO:0000313" key="3">
    <source>
        <dbReference type="EMBL" id="CAE4632757.1"/>
    </source>
</evidence>
<feature type="compositionally biased region" description="Polar residues" evidence="1">
    <location>
        <begin position="107"/>
        <end position="116"/>
    </location>
</feature>
<accession>A0A7S4S2T5</accession>
<evidence type="ECO:0000259" key="2">
    <source>
        <dbReference type="PROSITE" id="PS50076"/>
    </source>
</evidence>
<organism evidence="3">
    <name type="scientific">Ditylum brightwellii</name>
    <dbReference type="NCBI Taxonomy" id="49249"/>
    <lineage>
        <taxon>Eukaryota</taxon>
        <taxon>Sar</taxon>
        <taxon>Stramenopiles</taxon>
        <taxon>Ochrophyta</taxon>
        <taxon>Bacillariophyta</taxon>
        <taxon>Mediophyceae</taxon>
        <taxon>Lithodesmiophycidae</taxon>
        <taxon>Lithodesmiales</taxon>
        <taxon>Lithodesmiaceae</taxon>
        <taxon>Ditylum</taxon>
    </lineage>
</organism>
<feature type="domain" description="J" evidence="2">
    <location>
        <begin position="34"/>
        <end position="105"/>
    </location>
</feature>
<feature type="region of interest" description="Disordered" evidence="1">
    <location>
        <begin position="303"/>
        <end position="409"/>
    </location>
</feature>
<dbReference type="PROSITE" id="PS50076">
    <property type="entry name" value="DNAJ_2"/>
    <property type="match status" value="1"/>
</dbReference>
<dbReference type="InterPro" id="IPR036869">
    <property type="entry name" value="J_dom_sf"/>
</dbReference>
<dbReference type="InterPro" id="IPR001623">
    <property type="entry name" value="DnaJ_domain"/>
</dbReference>
<proteinExistence type="predicted"/>
<evidence type="ECO:0000256" key="1">
    <source>
        <dbReference type="SAM" id="MobiDB-lite"/>
    </source>
</evidence>
<dbReference type="Gene3D" id="1.10.287.110">
    <property type="entry name" value="DnaJ domain"/>
    <property type="match status" value="1"/>
</dbReference>
<reference evidence="3" key="1">
    <citation type="submission" date="2021-01" db="EMBL/GenBank/DDBJ databases">
        <authorList>
            <person name="Corre E."/>
            <person name="Pelletier E."/>
            <person name="Niang G."/>
            <person name="Scheremetjew M."/>
            <person name="Finn R."/>
            <person name="Kale V."/>
            <person name="Holt S."/>
            <person name="Cochrane G."/>
            <person name="Meng A."/>
            <person name="Brown T."/>
            <person name="Cohen L."/>
        </authorList>
    </citation>
    <scope>NUCLEOTIDE SEQUENCE</scope>
    <source>
        <strain evidence="3">GSO104</strain>
    </source>
</reference>
<feature type="compositionally biased region" description="Polar residues" evidence="1">
    <location>
        <begin position="152"/>
        <end position="166"/>
    </location>
</feature>
<protein>
    <recommendedName>
        <fullName evidence="2">J domain-containing protein</fullName>
    </recommendedName>
</protein>
<sequence length="514" mass="56764">MTDTGGTVISGTSITSLEKGRQSIESIYGENANLYTDVLGVQPNATKVQLQDAFLKARRPAQIIMNSDKASPAQRNFAQMKIDAATSAFRVLIEPSTRKLYDEALQGTDTGSTPTRTVKKLGIVTNSNVDTTPSTPSSSKKRQWRRLIGKNKSPSRMITPSPTRTKQPQQQQPQQQQQQQQQHQQSIPDENMVINNSPKVKEEPNVEFHPINHGGNVSIPRTNEKVLLRQFNNDAMGSFFDDISLASRSILSGDRYEVGSVSESTAMSSYIPTPIEEGKKMINKPSSGTVSNVSVVDELLDEEDSDNDDHDEKGSSNVSFASLEKRQVTPERKKKAAASSAAKTPPSALRKSKFERSAARHRDRTPVISQRQRSNDPKVSFTNNDNTVEENDSVEEKKDHLIDNNGSELLSGTDDSTFASFYSESRSGMDGDDSTVITNYTYDTVLTGQTEMSAGCCRSSPRNCMTNAVEEITGTFQDFTTAVDQVWSAFLLQDEEVSEFVKQVDEGKWVMSNV</sequence>
<dbReference type="AlphaFoldDB" id="A0A7S4S2T5"/>
<feature type="region of interest" description="Disordered" evidence="1">
    <location>
        <begin position="104"/>
        <end position="188"/>
    </location>
</feature>
<name>A0A7S4S2T5_9STRA</name>